<dbReference type="GO" id="GO:0005840">
    <property type="term" value="C:ribosome"/>
    <property type="evidence" value="ECO:0007669"/>
    <property type="project" value="UniProtKB-KW"/>
</dbReference>
<dbReference type="Gene3D" id="3.40.5.10">
    <property type="entry name" value="Ribosomal protein L9, N-terminal domain"/>
    <property type="match status" value="1"/>
</dbReference>
<evidence type="ECO:0000256" key="7">
    <source>
        <dbReference type="HAMAP-Rule" id="MF_00503"/>
    </source>
</evidence>
<evidence type="ECO:0000256" key="4">
    <source>
        <dbReference type="ARBA" id="ARBA00022980"/>
    </source>
</evidence>
<dbReference type="PROSITE" id="PS00651">
    <property type="entry name" value="RIBOSOMAL_L9"/>
    <property type="match status" value="1"/>
</dbReference>
<comment type="similarity">
    <text evidence="1 7">Belongs to the bacterial ribosomal protein bL9 family.</text>
</comment>
<dbReference type="NCBIfam" id="TIGR00158">
    <property type="entry name" value="L9"/>
    <property type="match status" value="1"/>
</dbReference>
<organism evidence="9 10">
    <name type="scientific">Candidatus Comchoanobacter bicostacola</name>
    <dbReference type="NCBI Taxonomy" id="2919598"/>
    <lineage>
        <taxon>Bacteria</taxon>
        <taxon>Pseudomonadati</taxon>
        <taxon>Pseudomonadota</taxon>
        <taxon>Gammaproteobacteria</taxon>
        <taxon>Candidatus Comchoanobacterales</taxon>
        <taxon>Candidatus Comchoanobacteraceae</taxon>
        <taxon>Candidatus Comchoanobacter</taxon>
    </lineage>
</organism>
<dbReference type="HAMAP" id="MF_00503">
    <property type="entry name" value="Ribosomal_bL9"/>
    <property type="match status" value="1"/>
</dbReference>
<keyword evidence="4 7" id="KW-0689">Ribosomal protein</keyword>
<evidence type="ECO:0000259" key="8">
    <source>
        <dbReference type="PROSITE" id="PS00651"/>
    </source>
</evidence>
<feature type="domain" description="Ribosomal protein L9" evidence="8">
    <location>
        <begin position="13"/>
        <end position="40"/>
    </location>
</feature>
<evidence type="ECO:0000256" key="2">
    <source>
        <dbReference type="ARBA" id="ARBA00022730"/>
    </source>
</evidence>
<dbReference type="Pfam" id="PF01281">
    <property type="entry name" value="Ribosomal_L9_N"/>
    <property type="match status" value="1"/>
</dbReference>
<evidence type="ECO:0000256" key="1">
    <source>
        <dbReference type="ARBA" id="ARBA00010605"/>
    </source>
</evidence>
<dbReference type="InterPro" id="IPR036791">
    <property type="entry name" value="Ribosomal_bL9_C_sf"/>
</dbReference>
<dbReference type="RefSeq" id="WP_258568604.1">
    <property type="nucleotide sequence ID" value="NZ_CP092900.1"/>
</dbReference>
<dbReference type="SUPFAM" id="SSF55658">
    <property type="entry name" value="L9 N-domain-like"/>
    <property type="match status" value="1"/>
</dbReference>
<dbReference type="InterPro" id="IPR036935">
    <property type="entry name" value="Ribosomal_bL9_N_sf"/>
</dbReference>
<keyword evidence="10" id="KW-1185">Reference proteome</keyword>
<evidence type="ECO:0000256" key="5">
    <source>
        <dbReference type="ARBA" id="ARBA00023274"/>
    </source>
</evidence>
<gene>
    <name evidence="7 9" type="primary">rplI</name>
    <name evidence="9" type="ORF">MMH89_01440</name>
</gene>
<dbReference type="InterPro" id="IPR020594">
    <property type="entry name" value="Ribosomal_bL9_bac/chp"/>
</dbReference>
<keyword evidence="2 7" id="KW-0699">rRNA-binding</keyword>
<dbReference type="Proteomes" id="UP001055955">
    <property type="component" value="Chromosome"/>
</dbReference>
<dbReference type="InterPro" id="IPR020069">
    <property type="entry name" value="Ribosomal_bL9_C"/>
</dbReference>
<dbReference type="PANTHER" id="PTHR21368">
    <property type="entry name" value="50S RIBOSOMAL PROTEIN L9"/>
    <property type="match status" value="1"/>
</dbReference>
<name>A0ABY5DL00_9GAMM</name>
<dbReference type="Gene3D" id="3.10.430.100">
    <property type="entry name" value="Ribosomal protein L9, C-terminal domain"/>
    <property type="match status" value="1"/>
</dbReference>
<sequence length="146" mass="15948">MNVILVQSVIGLGRAGETVSVKPGYARNWLVPTGIAVHANAENQAVVEAKRAEMEKEDAKLRKEANKVAEKLEALTLTLKVEVNDEGNMFGTVGVSELHKLLQAEDLNIERKCINIAQPFESLGTHEFSVQCHVDVSAKMKVLIEG</sequence>
<proteinExistence type="inferred from homology"/>
<dbReference type="InterPro" id="IPR020070">
    <property type="entry name" value="Ribosomal_bL9_N"/>
</dbReference>
<dbReference type="Pfam" id="PF03948">
    <property type="entry name" value="Ribosomal_L9_C"/>
    <property type="match status" value="1"/>
</dbReference>
<evidence type="ECO:0000256" key="3">
    <source>
        <dbReference type="ARBA" id="ARBA00022884"/>
    </source>
</evidence>
<evidence type="ECO:0000313" key="10">
    <source>
        <dbReference type="Proteomes" id="UP001055955"/>
    </source>
</evidence>
<dbReference type="InterPro" id="IPR009027">
    <property type="entry name" value="Ribosomal_bL9/RNase_H1_N"/>
</dbReference>
<dbReference type="SUPFAM" id="SSF55653">
    <property type="entry name" value="Ribosomal protein L9 C-domain"/>
    <property type="match status" value="1"/>
</dbReference>
<evidence type="ECO:0000313" key="9">
    <source>
        <dbReference type="EMBL" id="UTC24815.1"/>
    </source>
</evidence>
<protein>
    <recommendedName>
        <fullName evidence="6 7">Large ribosomal subunit protein bL9</fullName>
    </recommendedName>
</protein>
<keyword evidence="3 7" id="KW-0694">RNA-binding</keyword>
<evidence type="ECO:0000256" key="6">
    <source>
        <dbReference type="ARBA" id="ARBA00035292"/>
    </source>
</evidence>
<accession>A0ABY5DL00</accession>
<dbReference type="InterPro" id="IPR000244">
    <property type="entry name" value="Ribosomal_bL9"/>
</dbReference>
<reference evidence="9 10" key="1">
    <citation type="journal article" date="2022" name="Nat. Microbiol.">
        <title>The microbiome of a bacterivorous marine choanoflagellate contains a resource-demanding obligate bacterial associate.</title>
        <authorList>
            <person name="Needham D.M."/>
            <person name="Poirier C."/>
            <person name="Bachy C."/>
            <person name="George E.E."/>
            <person name="Wilken S."/>
            <person name="Yung C.C.M."/>
            <person name="Limardo A.J."/>
            <person name="Morando M."/>
            <person name="Sudek L."/>
            <person name="Malmstrom R.R."/>
            <person name="Keeling P.J."/>
            <person name="Santoro A.E."/>
            <person name="Worden A.Z."/>
        </authorList>
    </citation>
    <scope>NUCLEOTIDE SEQUENCE [LARGE SCALE GENOMIC DNA]</scope>
    <source>
        <strain evidence="9 10">Comchoano-1</strain>
    </source>
</reference>
<keyword evidence="5 7" id="KW-0687">Ribonucleoprotein</keyword>
<comment type="function">
    <text evidence="7">Binds to the 23S rRNA.</text>
</comment>
<dbReference type="EMBL" id="CP092900">
    <property type="protein sequence ID" value="UTC24815.1"/>
    <property type="molecule type" value="Genomic_DNA"/>
</dbReference>